<dbReference type="Proteomes" id="UP001396334">
    <property type="component" value="Unassembled WGS sequence"/>
</dbReference>
<keyword evidence="3" id="KW-1185">Reference proteome</keyword>
<organism evidence="2 3">
    <name type="scientific">Hibiscus sabdariffa</name>
    <name type="common">roselle</name>
    <dbReference type="NCBI Taxonomy" id="183260"/>
    <lineage>
        <taxon>Eukaryota</taxon>
        <taxon>Viridiplantae</taxon>
        <taxon>Streptophyta</taxon>
        <taxon>Embryophyta</taxon>
        <taxon>Tracheophyta</taxon>
        <taxon>Spermatophyta</taxon>
        <taxon>Magnoliopsida</taxon>
        <taxon>eudicotyledons</taxon>
        <taxon>Gunneridae</taxon>
        <taxon>Pentapetalae</taxon>
        <taxon>rosids</taxon>
        <taxon>malvids</taxon>
        <taxon>Malvales</taxon>
        <taxon>Malvaceae</taxon>
        <taxon>Malvoideae</taxon>
        <taxon>Hibiscus</taxon>
    </lineage>
</organism>
<evidence type="ECO:0000313" key="3">
    <source>
        <dbReference type="Proteomes" id="UP001396334"/>
    </source>
</evidence>
<protein>
    <submittedName>
        <fullName evidence="2">Uncharacterized protein</fullName>
    </submittedName>
</protein>
<gene>
    <name evidence="2" type="ORF">V6N11_031530</name>
</gene>
<feature type="region of interest" description="Disordered" evidence="1">
    <location>
        <begin position="95"/>
        <end position="121"/>
    </location>
</feature>
<reference evidence="2 3" key="1">
    <citation type="journal article" date="2024" name="G3 (Bethesda)">
        <title>Genome assembly of Hibiscus sabdariffa L. provides insights into metabolisms of medicinal natural products.</title>
        <authorList>
            <person name="Kim T."/>
        </authorList>
    </citation>
    <scope>NUCLEOTIDE SEQUENCE [LARGE SCALE GENOMIC DNA]</scope>
    <source>
        <strain evidence="2">TK-2024</strain>
        <tissue evidence="2">Old leaves</tissue>
    </source>
</reference>
<dbReference type="EMBL" id="JBBPBN010000010">
    <property type="protein sequence ID" value="KAK9030096.1"/>
    <property type="molecule type" value="Genomic_DNA"/>
</dbReference>
<comment type="caution">
    <text evidence="2">The sequence shown here is derived from an EMBL/GenBank/DDBJ whole genome shotgun (WGS) entry which is preliminary data.</text>
</comment>
<sequence length="121" mass="13405">MRERTKRKTVWVETVAGLMVAERQRGPAHVAEKCAATTSVPFRDEEEAGVAAVTRNHLRQSQILAQIFARRRACGEHRLGTNSERAEVENLLPSSSQLDGNMMIPQGQGQVPVAVEGRRTE</sequence>
<proteinExistence type="predicted"/>
<accession>A0ABR2SYJ9</accession>
<evidence type="ECO:0000313" key="2">
    <source>
        <dbReference type="EMBL" id="KAK9030096.1"/>
    </source>
</evidence>
<name>A0ABR2SYJ9_9ROSI</name>
<evidence type="ECO:0000256" key="1">
    <source>
        <dbReference type="SAM" id="MobiDB-lite"/>
    </source>
</evidence>